<dbReference type="AlphaFoldDB" id="A0AAD8S1P6"/>
<evidence type="ECO:0000256" key="1">
    <source>
        <dbReference type="ARBA" id="ARBA00007626"/>
    </source>
</evidence>
<organism evidence="5 6">
    <name type="scientific">Lolium multiflorum</name>
    <name type="common">Italian ryegrass</name>
    <name type="synonym">Lolium perenne subsp. multiflorum</name>
    <dbReference type="NCBI Taxonomy" id="4521"/>
    <lineage>
        <taxon>Eukaryota</taxon>
        <taxon>Viridiplantae</taxon>
        <taxon>Streptophyta</taxon>
        <taxon>Embryophyta</taxon>
        <taxon>Tracheophyta</taxon>
        <taxon>Spermatophyta</taxon>
        <taxon>Magnoliopsida</taxon>
        <taxon>Liliopsida</taxon>
        <taxon>Poales</taxon>
        <taxon>Poaceae</taxon>
        <taxon>BOP clade</taxon>
        <taxon>Pooideae</taxon>
        <taxon>Poodae</taxon>
        <taxon>Poeae</taxon>
        <taxon>Poeae Chloroplast Group 2 (Poeae type)</taxon>
        <taxon>Loliodinae</taxon>
        <taxon>Loliinae</taxon>
        <taxon>Lolium</taxon>
    </lineage>
</organism>
<dbReference type="InterPro" id="IPR002885">
    <property type="entry name" value="PPR_rpt"/>
</dbReference>
<feature type="repeat" description="PPR" evidence="4">
    <location>
        <begin position="406"/>
        <end position="440"/>
    </location>
</feature>
<name>A0AAD8S1P6_LOLMU</name>
<comment type="caution">
    <text evidence="5">The sequence shown here is derived from an EMBL/GenBank/DDBJ whole genome shotgun (WGS) entry which is preliminary data.</text>
</comment>
<dbReference type="Pfam" id="PF01535">
    <property type="entry name" value="PPR"/>
    <property type="match status" value="2"/>
</dbReference>
<evidence type="ECO:0008006" key="7">
    <source>
        <dbReference type="Google" id="ProtNLM"/>
    </source>
</evidence>
<keyword evidence="2" id="KW-0677">Repeat</keyword>
<dbReference type="InterPro" id="IPR011990">
    <property type="entry name" value="TPR-like_helical_dom_sf"/>
</dbReference>
<feature type="repeat" description="PPR" evidence="4">
    <location>
        <begin position="476"/>
        <end position="510"/>
    </location>
</feature>
<feature type="repeat" description="PPR" evidence="4">
    <location>
        <begin position="266"/>
        <end position="300"/>
    </location>
</feature>
<protein>
    <recommendedName>
        <fullName evidence="7">Pentatricopeptide repeat-containing protein</fullName>
    </recommendedName>
</protein>
<proteinExistence type="inferred from homology"/>
<feature type="repeat" description="PPR" evidence="4">
    <location>
        <begin position="336"/>
        <end position="370"/>
    </location>
</feature>
<comment type="similarity">
    <text evidence="1">Belongs to the PPR family. P subfamily.</text>
</comment>
<dbReference type="Pfam" id="PF13041">
    <property type="entry name" value="PPR_2"/>
    <property type="match status" value="2"/>
</dbReference>
<sequence>MRRCCQVILSPTRKHRPRKGNHAASCFCTAGFGLPDWFRNPKKDVGSIDDDNNNDDFVLPITYDSVEQRSHGGSSRPLSILPGCSTPASHEDAEFEADVDEVSRVLSSRFASPEAIVIAMDCCPVRVSARMVDKILRRFGSDWVAAFGFFMWAGAQEGYCHAAGSYDLMVDMLGKFKQFDLMWGLISQMHEIGGLVSLATMTKVMRRLAGASRWTDAIEAFHKMDRFGVVKDTKAMNVLLDTLCKERSVKRARGVFQELRGTVPPDEGSFNTLVHGWCKARMLNEARDAMKEMEEHGFKPSVITYTSLIEAYCMEKDFQTVYAILNTMRSKGCPPNVITYTIVMHALGKAGRTQEALDVFDRVKRDGCVPDASFYNSLIYILGRAGRLEDANSMVDEMCRSGVPPNVATFNTLISAACDHSQAENALKLLVKMEVQSCKPDIKTYTPLLKLCCKKQWMKILLFLVCHMFKKDITPDFSTYTLLVSWLCRNGKPAQSCLFLEEMVLKGFTPKQETFDLVMEKLDKGNLHSAKKKVQLLIVQAAAAKHTGSSYLRKDAAAAAQNCSVVSNTCGHES</sequence>
<dbReference type="NCBIfam" id="TIGR00756">
    <property type="entry name" value="PPR"/>
    <property type="match status" value="6"/>
</dbReference>
<dbReference type="EMBL" id="JAUUTY010000004">
    <property type="protein sequence ID" value="KAK1644106.1"/>
    <property type="molecule type" value="Genomic_DNA"/>
</dbReference>
<dbReference type="PANTHER" id="PTHR47447">
    <property type="entry name" value="OS03G0856100 PROTEIN"/>
    <property type="match status" value="1"/>
</dbReference>
<accession>A0AAD8S1P6</accession>
<dbReference type="PANTHER" id="PTHR47447:SF28">
    <property type="entry name" value="PENTACOTRIPEPTIDE-REPEAT REGION OF PRORP DOMAIN-CONTAINING PROTEIN"/>
    <property type="match status" value="1"/>
</dbReference>
<keyword evidence="6" id="KW-1185">Reference proteome</keyword>
<evidence type="ECO:0000313" key="5">
    <source>
        <dbReference type="EMBL" id="KAK1644106.1"/>
    </source>
</evidence>
<dbReference type="PROSITE" id="PS51375">
    <property type="entry name" value="PPR"/>
    <property type="match status" value="6"/>
</dbReference>
<feature type="repeat" description="PPR" evidence="4">
    <location>
        <begin position="301"/>
        <end position="335"/>
    </location>
</feature>
<gene>
    <name evidence="5" type="ORF">QYE76_061911</name>
</gene>
<feature type="repeat" description="PPR" evidence="4">
    <location>
        <begin position="371"/>
        <end position="405"/>
    </location>
</feature>
<reference evidence="5" key="1">
    <citation type="submission" date="2023-07" db="EMBL/GenBank/DDBJ databases">
        <title>A chromosome-level genome assembly of Lolium multiflorum.</title>
        <authorList>
            <person name="Chen Y."/>
            <person name="Copetti D."/>
            <person name="Kolliker R."/>
            <person name="Studer B."/>
        </authorList>
    </citation>
    <scope>NUCLEOTIDE SEQUENCE</scope>
    <source>
        <strain evidence="5">02402/16</strain>
        <tissue evidence="5">Leaf</tissue>
    </source>
</reference>
<evidence type="ECO:0000256" key="3">
    <source>
        <dbReference type="ARBA" id="ARBA00022946"/>
    </source>
</evidence>
<dbReference type="Gene3D" id="1.25.40.10">
    <property type="entry name" value="Tetratricopeptide repeat domain"/>
    <property type="match status" value="4"/>
</dbReference>
<dbReference type="Pfam" id="PF12854">
    <property type="entry name" value="PPR_1"/>
    <property type="match status" value="2"/>
</dbReference>
<keyword evidence="3" id="KW-0809">Transit peptide</keyword>
<evidence type="ECO:0000256" key="4">
    <source>
        <dbReference type="PROSITE-ProRule" id="PRU00708"/>
    </source>
</evidence>
<evidence type="ECO:0000313" key="6">
    <source>
        <dbReference type="Proteomes" id="UP001231189"/>
    </source>
</evidence>
<dbReference type="Proteomes" id="UP001231189">
    <property type="component" value="Unassembled WGS sequence"/>
</dbReference>
<evidence type="ECO:0000256" key="2">
    <source>
        <dbReference type="ARBA" id="ARBA00022737"/>
    </source>
</evidence>